<evidence type="ECO:0000313" key="3">
    <source>
        <dbReference type="Proteomes" id="UP001642409"/>
    </source>
</evidence>
<protein>
    <submittedName>
        <fullName evidence="2">Hypothetical_protein</fullName>
    </submittedName>
</protein>
<name>A0AA86PAV3_9EUKA</name>
<reference evidence="2 3" key="2">
    <citation type="submission" date="2024-07" db="EMBL/GenBank/DDBJ databases">
        <authorList>
            <person name="Akdeniz Z."/>
        </authorList>
    </citation>
    <scope>NUCLEOTIDE SEQUENCE [LARGE SCALE GENOMIC DNA]</scope>
</reference>
<evidence type="ECO:0000313" key="1">
    <source>
        <dbReference type="EMBL" id="CAI9933320.1"/>
    </source>
</evidence>
<dbReference type="EMBL" id="CATOUU010000531">
    <property type="protein sequence ID" value="CAI9933320.1"/>
    <property type="molecule type" value="Genomic_DNA"/>
</dbReference>
<keyword evidence="3" id="KW-1185">Reference proteome</keyword>
<comment type="caution">
    <text evidence="1">The sequence shown here is derived from an EMBL/GenBank/DDBJ whole genome shotgun (WGS) entry which is preliminary data.</text>
</comment>
<gene>
    <name evidence="1" type="ORF">HINF_LOCUS20965</name>
    <name evidence="2" type="ORF">HINF_LOCUS2511</name>
</gene>
<accession>A0AA86PAV3</accession>
<evidence type="ECO:0000313" key="2">
    <source>
        <dbReference type="EMBL" id="CAL5973709.1"/>
    </source>
</evidence>
<dbReference type="AlphaFoldDB" id="A0AA86PAV3"/>
<sequence length="112" mass="13400">MINVANCFVPIQNHGPFCRMRVGQEVSITIKFVQFVKYFVIEYSILKLAVFKYCQIRTNLLQLSFNQLKTAYAYVFKKLLNNCIFDAFHKFYPVRINTHAFVMIYEYDEFIE</sequence>
<dbReference type="Proteomes" id="UP001642409">
    <property type="component" value="Unassembled WGS sequence"/>
</dbReference>
<dbReference type="EMBL" id="CAXDID020000004">
    <property type="protein sequence ID" value="CAL5973709.1"/>
    <property type="molecule type" value="Genomic_DNA"/>
</dbReference>
<proteinExistence type="predicted"/>
<reference evidence="1" key="1">
    <citation type="submission" date="2023-06" db="EMBL/GenBank/DDBJ databases">
        <authorList>
            <person name="Kurt Z."/>
        </authorList>
    </citation>
    <scope>NUCLEOTIDE SEQUENCE</scope>
</reference>
<organism evidence="1">
    <name type="scientific">Hexamita inflata</name>
    <dbReference type="NCBI Taxonomy" id="28002"/>
    <lineage>
        <taxon>Eukaryota</taxon>
        <taxon>Metamonada</taxon>
        <taxon>Diplomonadida</taxon>
        <taxon>Hexamitidae</taxon>
        <taxon>Hexamitinae</taxon>
        <taxon>Hexamita</taxon>
    </lineage>
</organism>